<feature type="chain" id="PRO_5036829823" evidence="1">
    <location>
        <begin position="20"/>
        <end position="123"/>
    </location>
</feature>
<feature type="signal peptide" evidence="1">
    <location>
        <begin position="1"/>
        <end position="19"/>
    </location>
</feature>
<dbReference type="Proteomes" id="UP000613193">
    <property type="component" value="Unassembled WGS sequence"/>
</dbReference>
<organism evidence="2 3">
    <name type="scientific">Mucilaginibacter segetis</name>
    <dbReference type="NCBI Taxonomy" id="2793071"/>
    <lineage>
        <taxon>Bacteria</taxon>
        <taxon>Pseudomonadati</taxon>
        <taxon>Bacteroidota</taxon>
        <taxon>Sphingobacteriia</taxon>
        <taxon>Sphingobacteriales</taxon>
        <taxon>Sphingobacteriaceae</taxon>
        <taxon>Mucilaginibacter</taxon>
    </lineage>
</organism>
<dbReference type="EMBL" id="JAEHFW010000001">
    <property type="protein sequence ID" value="MBK0377858.1"/>
    <property type="molecule type" value="Genomic_DNA"/>
</dbReference>
<proteinExistence type="predicted"/>
<reference evidence="2" key="1">
    <citation type="submission" date="2020-12" db="EMBL/GenBank/DDBJ databases">
        <title>Bacterial novel species Mucilaginibacter sp. SD-g isolated from soil.</title>
        <authorList>
            <person name="Jung H.-Y."/>
        </authorList>
    </citation>
    <scope>NUCLEOTIDE SEQUENCE</scope>
    <source>
        <strain evidence="2">SD-g</strain>
    </source>
</reference>
<evidence type="ECO:0000313" key="2">
    <source>
        <dbReference type="EMBL" id="MBK0377858.1"/>
    </source>
</evidence>
<accession>A0A934UKV2</accession>
<sequence length="123" mass="13578">MKKYLFMIVLLAVSGELMAQNKLTSPNNSLLQKPYSLKVDTMLIAPSIQDYLKSPKLGSLTDLKNLNQLHTVAEVSEAKAHTMPIAVLEGYDRMPVIKLQGNSKMPIAGMPLDKKKIITTVNP</sequence>
<dbReference type="AlphaFoldDB" id="A0A934UKV2"/>
<protein>
    <submittedName>
        <fullName evidence="2">Uncharacterized protein</fullName>
    </submittedName>
</protein>
<gene>
    <name evidence="2" type="ORF">I5M19_00960</name>
</gene>
<name>A0A934UKV2_9SPHI</name>
<evidence type="ECO:0000256" key="1">
    <source>
        <dbReference type="SAM" id="SignalP"/>
    </source>
</evidence>
<dbReference type="RefSeq" id="WP_200063122.1">
    <property type="nucleotide sequence ID" value="NZ_JAEHFW010000001.1"/>
</dbReference>
<evidence type="ECO:0000313" key="3">
    <source>
        <dbReference type="Proteomes" id="UP000613193"/>
    </source>
</evidence>
<keyword evidence="1" id="KW-0732">Signal</keyword>
<keyword evidence="3" id="KW-1185">Reference proteome</keyword>
<comment type="caution">
    <text evidence="2">The sequence shown here is derived from an EMBL/GenBank/DDBJ whole genome shotgun (WGS) entry which is preliminary data.</text>
</comment>